<proteinExistence type="inferred from homology"/>
<keyword evidence="1" id="KW-0067">ATP-binding</keyword>
<dbReference type="EMBL" id="VYGV01000027">
    <property type="protein sequence ID" value="NWF48518.1"/>
    <property type="molecule type" value="Genomic_DNA"/>
</dbReference>
<keyword evidence="1" id="KW-0378">Hydrolase</keyword>
<dbReference type="AlphaFoldDB" id="A0A7Y8H1T1"/>
<dbReference type="PANTHER" id="PTHR30292">
    <property type="entry name" value="UNCHARACTERIZED PROTEIN YBGL-RELATED"/>
    <property type="match status" value="1"/>
</dbReference>
<evidence type="ECO:0000256" key="1">
    <source>
        <dbReference type="HAMAP-Rule" id="MF_00691"/>
    </source>
</evidence>
<dbReference type="Gene3D" id="3.20.20.370">
    <property type="entry name" value="Glycoside hydrolase/deacetylase"/>
    <property type="match status" value="1"/>
</dbReference>
<keyword evidence="3" id="KW-1185">Reference proteome</keyword>
<evidence type="ECO:0000313" key="2">
    <source>
        <dbReference type="EMBL" id="NWF48518.1"/>
    </source>
</evidence>
<name>A0A7Y8H1T1_9BURK</name>
<dbReference type="PANTHER" id="PTHR30292:SF0">
    <property type="entry name" value="5-OXOPROLINASE SUBUNIT A"/>
    <property type="match status" value="1"/>
</dbReference>
<dbReference type="InterPro" id="IPR005501">
    <property type="entry name" value="LamB/YcsF/PxpA-like"/>
</dbReference>
<dbReference type="SUPFAM" id="SSF88713">
    <property type="entry name" value="Glycoside hydrolase/deacetylase"/>
    <property type="match status" value="1"/>
</dbReference>
<keyword evidence="1" id="KW-0547">Nucleotide-binding</keyword>
<organism evidence="2 3">
    <name type="scientific">Hydrogenophaga aromaticivorans</name>
    <dbReference type="NCBI Taxonomy" id="2610898"/>
    <lineage>
        <taxon>Bacteria</taxon>
        <taxon>Pseudomonadati</taxon>
        <taxon>Pseudomonadota</taxon>
        <taxon>Betaproteobacteria</taxon>
        <taxon>Burkholderiales</taxon>
        <taxon>Comamonadaceae</taxon>
        <taxon>Hydrogenophaga</taxon>
    </lineage>
</organism>
<dbReference type="NCBIfam" id="NF003814">
    <property type="entry name" value="PRK05406.1-3"/>
    <property type="match status" value="1"/>
</dbReference>
<protein>
    <recommendedName>
        <fullName evidence="1">5-oxoprolinase subunit A</fullName>
        <shortName evidence="1">5-OPase subunit A</shortName>
        <ecNumber evidence="1">3.5.2.9</ecNumber>
    </recommendedName>
    <alternativeName>
        <fullName evidence="1">5-oxoprolinase (ATP-hydrolyzing) subunit A</fullName>
    </alternativeName>
</protein>
<dbReference type="CDD" id="cd10787">
    <property type="entry name" value="LamB_YcsF_like"/>
    <property type="match status" value="1"/>
</dbReference>
<comment type="function">
    <text evidence="1">Catalyzes the cleavage of 5-oxoproline to form L-glutamate coupled to the hydrolysis of ATP to ADP and inorganic phosphate.</text>
</comment>
<accession>A0A7Y8H1T1</accession>
<dbReference type="EC" id="3.5.2.9" evidence="1"/>
<dbReference type="GO" id="GO:0017168">
    <property type="term" value="F:5-oxoprolinase (ATP-hydrolyzing) activity"/>
    <property type="evidence" value="ECO:0007669"/>
    <property type="project" value="UniProtKB-UniRule"/>
</dbReference>
<comment type="similarity">
    <text evidence="1">Belongs to the LamB/PxpA family.</text>
</comment>
<sequence>MTQTTINLNADLGESFGAWRMGDDAALLQVIGSANIACGFHAGDPVVMRETVRLAQANGVSLGAHPAFPDLQGFGRRAMQLSTQELEATILYQVGALQAMAAAEGGRVTHVKPHGALNNIACADAEVAATVARAVRALDRELILLAPALSALEAAGDAAGLRVGHEVFADRTYQQDGQLTPRSQPGAVLHDALACVQHVLRMLDAGGIVTADGQRLPTPIHSICVHGDGPDAVASAQQIRLALEKAGYQLAPLTALV</sequence>
<dbReference type="NCBIfam" id="NF003816">
    <property type="entry name" value="PRK05406.1-5"/>
    <property type="match status" value="1"/>
</dbReference>
<dbReference type="GO" id="GO:0005975">
    <property type="term" value="P:carbohydrate metabolic process"/>
    <property type="evidence" value="ECO:0007669"/>
    <property type="project" value="InterPro"/>
</dbReference>
<gene>
    <name evidence="1" type="primary">pxpA</name>
    <name evidence="2" type="ORF">F3K02_25150</name>
</gene>
<dbReference type="GO" id="GO:0005524">
    <property type="term" value="F:ATP binding"/>
    <property type="evidence" value="ECO:0007669"/>
    <property type="project" value="UniProtKB-UniRule"/>
</dbReference>
<comment type="caution">
    <text evidence="2">The sequence shown here is derived from an EMBL/GenBank/DDBJ whole genome shotgun (WGS) entry which is preliminary data.</text>
</comment>
<dbReference type="RefSeq" id="WP_177139197.1">
    <property type="nucleotide sequence ID" value="NZ_VYGV01000027.1"/>
</dbReference>
<comment type="catalytic activity">
    <reaction evidence="1">
        <text>5-oxo-L-proline + ATP + 2 H2O = L-glutamate + ADP + phosphate + H(+)</text>
        <dbReference type="Rhea" id="RHEA:10348"/>
        <dbReference type="ChEBI" id="CHEBI:15377"/>
        <dbReference type="ChEBI" id="CHEBI:15378"/>
        <dbReference type="ChEBI" id="CHEBI:29985"/>
        <dbReference type="ChEBI" id="CHEBI:30616"/>
        <dbReference type="ChEBI" id="CHEBI:43474"/>
        <dbReference type="ChEBI" id="CHEBI:58402"/>
        <dbReference type="ChEBI" id="CHEBI:456216"/>
        <dbReference type="EC" id="3.5.2.9"/>
    </reaction>
</comment>
<dbReference type="Proteomes" id="UP000545507">
    <property type="component" value="Unassembled WGS sequence"/>
</dbReference>
<dbReference type="InterPro" id="IPR011330">
    <property type="entry name" value="Glyco_hydro/deAcase_b/a-brl"/>
</dbReference>
<evidence type="ECO:0000313" key="3">
    <source>
        <dbReference type="Proteomes" id="UP000545507"/>
    </source>
</evidence>
<comment type="subunit">
    <text evidence="1">Forms a complex composed of PxpA, PxpB and PxpC.</text>
</comment>
<reference evidence="2 3" key="1">
    <citation type="submission" date="2019-09" db="EMBL/GenBank/DDBJ databases">
        <title>Hydrogenophaga aromatica sp. nov., isolated from a para-xylene-degrading enrichment culture.</title>
        <authorList>
            <person name="Tancsics A."/>
            <person name="Banerjee S."/>
        </authorList>
    </citation>
    <scope>NUCLEOTIDE SEQUENCE [LARGE SCALE GENOMIC DNA]</scope>
    <source>
        <strain evidence="2 3">D2P1</strain>
    </source>
</reference>
<dbReference type="Pfam" id="PF03746">
    <property type="entry name" value="LamB_YcsF"/>
    <property type="match status" value="1"/>
</dbReference>
<dbReference type="HAMAP" id="MF_00691">
    <property type="entry name" value="PxpA"/>
    <property type="match status" value="1"/>
</dbReference>